<feature type="compositionally biased region" description="Basic and acidic residues" evidence="1">
    <location>
        <begin position="151"/>
        <end position="165"/>
    </location>
</feature>
<evidence type="ECO:0000313" key="3">
    <source>
        <dbReference type="Proteomes" id="UP001215598"/>
    </source>
</evidence>
<gene>
    <name evidence="2" type="ORF">B0H16DRAFT_1704732</name>
</gene>
<dbReference type="AlphaFoldDB" id="A0AAD7GT91"/>
<feature type="compositionally biased region" description="Basic and acidic residues" evidence="1">
    <location>
        <begin position="449"/>
        <end position="476"/>
    </location>
</feature>
<feature type="compositionally biased region" description="Basic and acidic residues" evidence="1">
    <location>
        <begin position="399"/>
        <end position="442"/>
    </location>
</feature>
<feature type="compositionally biased region" description="Basic and acidic residues" evidence="1">
    <location>
        <begin position="174"/>
        <end position="205"/>
    </location>
</feature>
<evidence type="ECO:0000256" key="1">
    <source>
        <dbReference type="SAM" id="MobiDB-lite"/>
    </source>
</evidence>
<keyword evidence="3" id="KW-1185">Reference proteome</keyword>
<feature type="region of interest" description="Disordered" evidence="1">
    <location>
        <begin position="367"/>
        <end position="476"/>
    </location>
</feature>
<name>A0AAD7GT91_9AGAR</name>
<feature type="compositionally biased region" description="Gly residues" evidence="1">
    <location>
        <begin position="369"/>
        <end position="379"/>
    </location>
</feature>
<dbReference type="EMBL" id="JARKIB010000483">
    <property type="protein sequence ID" value="KAJ7704678.1"/>
    <property type="molecule type" value="Genomic_DNA"/>
</dbReference>
<organism evidence="2 3">
    <name type="scientific">Mycena metata</name>
    <dbReference type="NCBI Taxonomy" id="1033252"/>
    <lineage>
        <taxon>Eukaryota</taxon>
        <taxon>Fungi</taxon>
        <taxon>Dikarya</taxon>
        <taxon>Basidiomycota</taxon>
        <taxon>Agaricomycotina</taxon>
        <taxon>Agaricomycetes</taxon>
        <taxon>Agaricomycetidae</taxon>
        <taxon>Agaricales</taxon>
        <taxon>Marasmiineae</taxon>
        <taxon>Mycenaceae</taxon>
        <taxon>Mycena</taxon>
    </lineage>
</organism>
<sequence length="612" mass="69044">MNRRGLRSWSGNEHERTGMTTIERWVYGDNILRCRREEHYPSRDVLAQDEIEVGEERKEDRLRQMKKVPLREEGDECREALRAHVVWHDKPPGVGTTGVESTGMGTGTGKVRGIECVVGGPSQYKAQAVTTDRIRYDGGGMMWYEAGGEQRMVRQTREPKSRPERSIFGVKTTAPRESRNDAKAKGKGKAVIERVGRKEGKREIWCQRSSQKRWAQWRHQRSTGTGHQWCPHHQLPPRQSQRRSTPRTSPLLGSEAKGRETVKKRHRSGGRGDARYKVGHGHGHGPRDMAARARYDVQGTLTGPGKEVRGTRMKREEAATGYGEWYGARAARKGMAACARIKMWTQSGRVQVACTCMSRVRARERAQGTGMGAGHGNGRGARERARGTGMGAGHGNGRGARERARYERGMGTSAERERARHENERGMRTSAARERARHENERGTGTSAARERARHGNEHGTGWVRERPRHGNERDARTSTRRARVWYADFANLYGARDGAEERVYWGTMRPLLRRALHEMRKRVPAYGETPYAPWQGKMERKGGTLRRQRPPARHTATVARYEGAVPNGGLDADANEYNSPSRCVQRERHERGNSSGKISKKGKHKNELVAA</sequence>
<evidence type="ECO:0000313" key="2">
    <source>
        <dbReference type="EMBL" id="KAJ7704678.1"/>
    </source>
</evidence>
<comment type="caution">
    <text evidence="2">The sequence shown here is derived from an EMBL/GenBank/DDBJ whole genome shotgun (WGS) entry which is preliminary data.</text>
</comment>
<dbReference type="Proteomes" id="UP001215598">
    <property type="component" value="Unassembled WGS sequence"/>
</dbReference>
<proteinExistence type="predicted"/>
<accession>A0AAD7GT91</accession>
<feature type="region of interest" description="Disordered" evidence="1">
    <location>
        <begin position="535"/>
        <end position="612"/>
    </location>
</feature>
<protein>
    <submittedName>
        <fullName evidence="2">Uncharacterized protein</fullName>
    </submittedName>
</protein>
<feature type="compositionally biased region" description="Gly residues" evidence="1">
    <location>
        <begin position="388"/>
        <end position="398"/>
    </location>
</feature>
<feature type="region of interest" description="Disordered" evidence="1">
    <location>
        <begin position="151"/>
        <end position="288"/>
    </location>
</feature>
<feature type="compositionally biased region" description="Basic residues" evidence="1">
    <location>
        <begin position="544"/>
        <end position="553"/>
    </location>
</feature>
<reference evidence="2" key="1">
    <citation type="submission" date="2023-03" db="EMBL/GenBank/DDBJ databases">
        <title>Massive genome expansion in bonnet fungi (Mycena s.s.) driven by repeated elements and novel gene families across ecological guilds.</title>
        <authorList>
            <consortium name="Lawrence Berkeley National Laboratory"/>
            <person name="Harder C.B."/>
            <person name="Miyauchi S."/>
            <person name="Viragh M."/>
            <person name="Kuo A."/>
            <person name="Thoen E."/>
            <person name="Andreopoulos B."/>
            <person name="Lu D."/>
            <person name="Skrede I."/>
            <person name="Drula E."/>
            <person name="Henrissat B."/>
            <person name="Morin E."/>
            <person name="Kohler A."/>
            <person name="Barry K."/>
            <person name="LaButti K."/>
            <person name="Morin E."/>
            <person name="Salamov A."/>
            <person name="Lipzen A."/>
            <person name="Mereny Z."/>
            <person name="Hegedus B."/>
            <person name="Baldrian P."/>
            <person name="Stursova M."/>
            <person name="Weitz H."/>
            <person name="Taylor A."/>
            <person name="Grigoriev I.V."/>
            <person name="Nagy L.G."/>
            <person name="Martin F."/>
            <person name="Kauserud H."/>
        </authorList>
    </citation>
    <scope>NUCLEOTIDE SEQUENCE</scope>
    <source>
        <strain evidence="2">CBHHK182m</strain>
    </source>
</reference>